<keyword evidence="19" id="KW-1185">Reference proteome</keyword>
<evidence type="ECO:0000313" key="18">
    <source>
        <dbReference type="EMBL" id="WOG92819.1"/>
    </source>
</evidence>
<protein>
    <recommendedName>
        <fullName evidence="4">chitinase</fullName>
        <ecNumber evidence="4">3.2.1.14</ecNumber>
    </recommendedName>
</protein>
<organism evidence="17">
    <name type="scientific">Daucus carota subsp. sativus</name>
    <name type="common">Carrot</name>
    <dbReference type="NCBI Taxonomy" id="79200"/>
    <lineage>
        <taxon>Eukaryota</taxon>
        <taxon>Viridiplantae</taxon>
        <taxon>Streptophyta</taxon>
        <taxon>Embryophyta</taxon>
        <taxon>Tracheophyta</taxon>
        <taxon>Spermatophyta</taxon>
        <taxon>Magnoliopsida</taxon>
        <taxon>eudicotyledons</taxon>
        <taxon>Gunneridae</taxon>
        <taxon>Pentapetalae</taxon>
        <taxon>asterids</taxon>
        <taxon>campanulids</taxon>
        <taxon>Apiales</taxon>
        <taxon>Apiaceae</taxon>
        <taxon>Apioideae</taxon>
        <taxon>Scandiceae</taxon>
        <taxon>Daucinae</taxon>
        <taxon>Daucus</taxon>
        <taxon>Daucus sect. Daucus</taxon>
    </lineage>
</organism>
<keyword evidence="12" id="KW-0624">Polysaccharide degradation</keyword>
<dbReference type="InterPro" id="IPR001579">
    <property type="entry name" value="Glyco_hydro_18_chit_AS"/>
</dbReference>
<evidence type="ECO:0000256" key="12">
    <source>
        <dbReference type="ARBA" id="ARBA00023326"/>
    </source>
</evidence>
<dbReference type="GO" id="GO:0000272">
    <property type="term" value="P:polysaccharide catabolic process"/>
    <property type="evidence" value="ECO:0007669"/>
    <property type="project" value="UniProtKB-KW"/>
</dbReference>
<evidence type="ECO:0000256" key="9">
    <source>
        <dbReference type="ARBA" id="ARBA00023157"/>
    </source>
</evidence>
<reference evidence="18" key="2">
    <citation type="submission" date="2022-03" db="EMBL/GenBank/DDBJ databases">
        <title>Draft title - Genomic analysis of global carrot germplasm unveils the trajectory of domestication and the origin of high carotenoid orange carrot.</title>
        <authorList>
            <person name="Iorizzo M."/>
            <person name="Ellison S."/>
            <person name="Senalik D."/>
            <person name="Macko-Podgorni A."/>
            <person name="Grzebelus D."/>
            <person name="Bostan H."/>
            <person name="Rolling W."/>
            <person name="Curaba J."/>
            <person name="Simon P."/>
        </authorList>
    </citation>
    <scope>NUCLEOTIDE SEQUENCE</scope>
    <source>
        <tissue evidence="18">Leaf</tissue>
    </source>
</reference>
<evidence type="ECO:0000259" key="16">
    <source>
        <dbReference type="PROSITE" id="PS51910"/>
    </source>
</evidence>
<evidence type="ECO:0000256" key="6">
    <source>
        <dbReference type="ARBA" id="ARBA00022729"/>
    </source>
</evidence>
<name>A0A161XYR3_DAUCS</name>
<dbReference type="EMBL" id="CP093345">
    <property type="protein sequence ID" value="WOG92819.1"/>
    <property type="molecule type" value="Genomic_DNA"/>
</dbReference>
<dbReference type="SUPFAM" id="SSF51445">
    <property type="entry name" value="(Trans)glycosidases"/>
    <property type="match status" value="1"/>
</dbReference>
<evidence type="ECO:0000256" key="10">
    <source>
        <dbReference type="ARBA" id="ARBA00023277"/>
    </source>
</evidence>
<feature type="chain" id="PRO_5007829915" description="chitinase" evidence="15">
    <location>
        <begin position="26"/>
        <end position="298"/>
    </location>
</feature>
<dbReference type="GO" id="GO:0008843">
    <property type="term" value="F:endochitinase activity"/>
    <property type="evidence" value="ECO:0007669"/>
    <property type="project" value="UniProtKB-EC"/>
</dbReference>
<reference evidence="17" key="1">
    <citation type="journal article" date="2016" name="Nat. Genet.">
        <title>A high-quality carrot genome assembly provides new insights into carotenoid accumulation and asterid genome evolution.</title>
        <authorList>
            <person name="Iorizzo M."/>
            <person name="Ellison S."/>
            <person name="Senalik D."/>
            <person name="Zeng P."/>
            <person name="Satapoomin P."/>
            <person name="Huang J."/>
            <person name="Bowman M."/>
            <person name="Iovene M."/>
            <person name="Sanseverino W."/>
            <person name="Cavagnaro P."/>
            <person name="Yildiz M."/>
            <person name="Macko-Podgorni A."/>
            <person name="Moranska E."/>
            <person name="Grzebelus E."/>
            <person name="Grzebelus D."/>
            <person name="Ashrafi H."/>
            <person name="Zheng Z."/>
            <person name="Cheng S."/>
            <person name="Spooner D."/>
            <person name="Van Deynze A."/>
            <person name="Simon P."/>
        </authorList>
    </citation>
    <scope>NUCLEOTIDE SEQUENCE [LARGE SCALE GENOMIC DNA]</scope>
    <source>
        <tissue evidence="17">Leaf</tissue>
    </source>
</reference>
<dbReference type="GO" id="GO:0005576">
    <property type="term" value="C:extracellular region"/>
    <property type="evidence" value="ECO:0007669"/>
    <property type="project" value="UniProtKB-SubCell"/>
</dbReference>
<evidence type="ECO:0000256" key="15">
    <source>
        <dbReference type="SAM" id="SignalP"/>
    </source>
</evidence>
<dbReference type="CDD" id="cd02877">
    <property type="entry name" value="GH18_hevamine_XipI_class_III"/>
    <property type="match status" value="1"/>
</dbReference>
<dbReference type="InterPro" id="IPR001223">
    <property type="entry name" value="Glyco_hydro18_cat"/>
</dbReference>
<keyword evidence="11 14" id="KW-0326">Glycosidase</keyword>
<dbReference type="PROSITE" id="PS51910">
    <property type="entry name" value="GH18_2"/>
    <property type="match status" value="1"/>
</dbReference>
<evidence type="ECO:0000256" key="8">
    <source>
        <dbReference type="ARBA" id="ARBA00023024"/>
    </source>
</evidence>
<dbReference type="Pfam" id="PF00704">
    <property type="entry name" value="Glyco_hydro_18"/>
    <property type="match status" value="1"/>
</dbReference>
<keyword evidence="6 15" id="KW-0732">Signal</keyword>
<evidence type="ECO:0000256" key="4">
    <source>
        <dbReference type="ARBA" id="ARBA00012729"/>
    </source>
</evidence>
<evidence type="ECO:0000256" key="7">
    <source>
        <dbReference type="ARBA" id="ARBA00022801"/>
    </source>
</evidence>
<gene>
    <name evidence="17" type="ORF">DCAR_010641</name>
    <name evidence="18" type="ORF">DCAR_0312096</name>
</gene>
<evidence type="ECO:0000256" key="13">
    <source>
        <dbReference type="ARBA" id="ARBA00059418"/>
    </source>
</evidence>
<feature type="signal peptide" evidence="15">
    <location>
        <begin position="1"/>
        <end position="25"/>
    </location>
</feature>
<comment type="similarity">
    <text evidence="3">Belongs to the glycosyl hydrolase 18 family. Chitinase class II subfamily.</text>
</comment>
<keyword evidence="5" id="KW-0964">Secreted</keyword>
<evidence type="ECO:0000256" key="3">
    <source>
        <dbReference type="ARBA" id="ARBA00009121"/>
    </source>
</evidence>
<comment type="catalytic activity">
    <reaction evidence="1">
        <text>Random endo-hydrolysis of N-acetyl-beta-D-glucosaminide (1-&gt;4)-beta-linkages in chitin and chitodextrins.</text>
        <dbReference type="EC" id="3.2.1.14"/>
    </reaction>
</comment>
<comment type="subcellular location">
    <subcellularLocation>
        <location evidence="2">Secreted</location>
    </subcellularLocation>
</comment>
<keyword evidence="7 14" id="KW-0378">Hydrolase</keyword>
<accession>A0A161XYR3</accession>
<feature type="domain" description="GH18" evidence="16">
    <location>
        <begin position="26"/>
        <end position="298"/>
    </location>
</feature>
<dbReference type="GO" id="GO:0006032">
    <property type="term" value="P:chitin catabolic process"/>
    <property type="evidence" value="ECO:0007669"/>
    <property type="project" value="UniProtKB-KW"/>
</dbReference>
<dbReference type="OrthoDB" id="6020543at2759"/>
<comment type="function">
    <text evidence="13">This protein functions as a defense against chitin containing fungal pathogens.</text>
</comment>
<evidence type="ECO:0000256" key="5">
    <source>
        <dbReference type="ARBA" id="ARBA00022525"/>
    </source>
</evidence>
<dbReference type="InterPro" id="IPR017853">
    <property type="entry name" value="GH"/>
</dbReference>
<dbReference type="AlphaFoldDB" id="A0A161XYR3"/>
<evidence type="ECO:0000256" key="2">
    <source>
        <dbReference type="ARBA" id="ARBA00004613"/>
    </source>
</evidence>
<evidence type="ECO:0000256" key="1">
    <source>
        <dbReference type="ARBA" id="ARBA00000822"/>
    </source>
</evidence>
<keyword evidence="8" id="KW-0146">Chitin degradation</keyword>
<dbReference type="FunFam" id="3.20.20.80:FF:000015">
    <property type="entry name" value="Acidic endochitinase SE2"/>
    <property type="match status" value="1"/>
</dbReference>
<dbReference type="InterPro" id="IPR045321">
    <property type="entry name" value="Cts1-like"/>
</dbReference>
<dbReference type="Proteomes" id="UP000077755">
    <property type="component" value="Chromosome 3"/>
</dbReference>
<proteinExistence type="inferred from homology"/>
<dbReference type="STRING" id="79200.A0A161XYR3"/>
<dbReference type="PANTHER" id="PTHR45708:SF22">
    <property type="entry name" value="ACIDIC ENDOCHITINASE"/>
    <property type="match status" value="1"/>
</dbReference>
<keyword evidence="10" id="KW-0119">Carbohydrate metabolism</keyword>
<keyword evidence="9" id="KW-1015">Disulfide bond</keyword>
<evidence type="ECO:0000256" key="14">
    <source>
        <dbReference type="RuleBase" id="RU000489"/>
    </source>
</evidence>
<sequence>MASISPLLFLLFLSCTFTLFHSSRGAGIAIYWGQSGNEGTLASTCASGNYQYVLIAFLTTFGSGRTPVLNLASHCTPSSNGCTVLSNVISTCQSNGIKVLLSLGGGSNSATSMSSPADARQVATYLYNNFLGGQSASRPFGSAILDGVDFDIEQGSSLYYDDLARALSGFSTPQRKVYLSAAPQCPIPDAKLDAAIKTGLFDYVWIQFYNNPQCHYTGTATNLLARWKQWAAALPSGSQIFLGLPAASAAAPSGGYISPSALISQVLPTIKTTPSYGGIMLWNKLFDKTFSSAIKNSI</sequence>
<dbReference type="OMA" id="SSWNTWS"/>
<dbReference type="Gramene" id="KZN01887">
    <property type="protein sequence ID" value="KZN01887"/>
    <property type="gene ID" value="DCAR_010641"/>
</dbReference>
<evidence type="ECO:0000313" key="19">
    <source>
        <dbReference type="Proteomes" id="UP000077755"/>
    </source>
</evidence>
<evidence type="ECO:0000313" key="17">
    <source>
        <dbReference type="EMBL" id="KZN01887.1"/>
    </source>
</evidence>
<evidence type="ECO:0000256" key="11">
    <source>
        <dbReference type="ARBA" id="ARBA00023295"/>
    </source>
</evidence>
<dbReference type="KEGG" id="dcr:108211732"/>
<dbReference type="PROSITE" id="PS01095">
    <property type="entry name" value="GH18_1"/>
    <property type="match status" value="1"/>
</dbReference>
<dbReference type="Gene3D" id="3.20.20.80">
    <property type="entry name" value="Glycosidases"/>
    <property type="match status" value="1"/>
</dbReference>
<dbReference type="EMBL" id="LNRQ01000003">
    <property type="protein sequence ID" value="KZN01887.1"/>
    <property type="molecule type" value="Genomic_DNA"/>
</dbReference>
<dbReference type="EC" id="3.2.1.14" evidence="4"/>
<dbReference type="PANTHER" id="PTHR45708">
    <property type="entry name" value="ENDOCHITINASE"/>
    <property type="match status" value="1"/>
</dbReference>
<dbReference type="InterPro" id="IPR050542">
    <property type="entry name" value="Glycosyl_Hydrlase18_Chitinase"/>
</dbReference>